<gene>
    <name evidence="2" type="ORF">WCD41_20480</name>
</gene>
<name>A0ABU8NB22_9PSEU</name>
<proteinExistence type="predicted"/>
<feature type="region of interest" description="Disordered" evidence="1">
    <location>
        <begin position="34"/>
        <end position="58"/>
    </location>
</feature>
<sequence length="135" mass="14812">MVAATEHDLRRHLDQDSPEGVEDVEVTRVRAIRIRLPPEPPRAGHGAGPGPPGGRRSMLEELDGAIEEAEIVGHRVIGVVLEAARGDEVEQRATECQLRLLVPTLLVGGLELADLRHHRSARVRHTAIMIRCPQV</sequence>
<dbReference type="EMBL" id="JBBEGL010000005">
    <property type="protein sequence ID" value="MEJ2888848.1"/>
    <property type="molecule type" value="Genomic_DNA"/>
</dbReference>
<dbReference type="RefSeq" id="WP_337715779.1">
    <property type="nucleotide sequence ID" value="NZ_JBBEGL010000005.1"/>
</dbReference>
<evidence type="ECO:0000256" key="1">
    <source>
        <dbReference type="SAM" id="MobiDB-lite"/>
    </source>
</evidence>
<feature type="compositionally biased region" description="Basic and acidic residues" evidence="1">
    <location>
        <begin position="1"/>
        <end position="15"/>
    </location>
</feature>
<evidence type="ECO:0000313" key="2">
    <source>
        <dbReference type="EMBL" id="MEJ2888848.1"/>
    </source>
</evidence>
<accession>A0ABU8NB22</accession>
<comment type="caution">
    <text evidence="2">The sequence shown here is derived from an EMBL/GenBank/DDBJ whole genome shotgun (WGS) entry which is preliminary data.</text>
</comment>
<evidence type="ECO:0000313" key="3">
    <source>
        <dbReference type="Proteomes" id="UP001370100"/>
    </source>
</evidence>
<reference evidence="2 3" key="1">
    <citation type="submission" date="2024-03" db="EMBL/GenBank/DDBJ databases">
        <title>Actinomycetospora sp. OC33-EN06, a novel actinomycete isolated from wild orchid (Aerides multiflora).</title>
        <authorList>
            <person name="Suriyachadkun C."/>
        </authorList>
    </citation>
    <scope>NUCLEOTIDE SEQUENCE [LARGE SCALE GENOMIC DNA]</scope>
    <source>
        <strain evidence="2 3">OC33-EN06</strain>
    </source>
</reference>
<feature type="region of interest" description="Disordered" evidence="1">
    <location>
        <begin position="1"/>
        <end position="21"/>
    </location>
</feature>
<keyword evidence="3" id="KW-1185">Reference proteome</keyword>
<dbReference type="Proteomes" id="UP001370100">
    <property type="component" value="Unassembled WGS sequence"/>
</dbReference>
<organism evidence="2 3">
    <name type="scientific">Actinomycetospora aeridis</name>
    <dbReference type="NCBI Taxonomy" id="3129231"/>
    <lineage>
        <taxon>Bacteria</taxon>
        <taxon>Bacillati</taxon>
        <taxon>Actinomycetota</taxon>
        <taxon>Actinomycetes</taxon>
        <taxon>Pseudonocardiales</taxon>
        <taxon>Pseudonocardiaceae</taxon>
        <taxon>Actinomycetospora</taxon>
    </lineage>
</organism>
<protein>
    <submittedName>
        <fullName evidence="2">Uncharacterized protein</fullName>
    </submittedName>
</protein>